<dbReference type="EMBL" id="JBHSFA010000002">
    <property type="protein sequence ID" value="MFC4540689.1"/>
    <property type="molecule type" value="Genomic_DNA"/>
</dbReference>
<sequence length="111" mass="11374">MNRRSFLGVVTASAVATAGCLGDETVVDESVEEETVVSFDADANATIDVTLRNDRGRTAAAAVLRGLDAGHVVSLDTQSGETVTVEGLSGGAYYVVVIPDEEASVEVSIVG</sequence>
<dbReference type="RefSeq" id="WP_250138852.1">
    <property type="nucleotide sequence ID" value="NZ_JALIQP010000001.1"/>
</dbReference>
<dbReference type="Proteomes" id="UP001595898">
    <property type="component" value="Unassembled WGS sequence"/>
</dbReference>
<evidence type="ECO:0000313" key="2">
    <source>
        <dbReference type="Proteomes" id="UP001595898"/>
    </source>
</evidence>
<organism evidence="1 2">
    <name type="scientific">Halosolutus amylolyticus</name>
    <dbReference type="NCBI Taxonomy" id="2932267"/>
    <lineage>
        <taxon>Archaea</taxon>
        <taxon>Methanobacteriati</taxon>
        <taxon>Methanobacteriota</taxon>
        <taxon>Stenosarchaea group</taxon>
        <taxon>Halobacteria</taxon>
        <taxon>Halobacteriales</taxon>
        <taxon>Natrialbaceae</taxon>
        <taxon>Halosolutus</taxon>
    </lineage>
</organism>
<name>A0ABD5PL96_9EURY</name>
<comment type="caution">
    <text evidence="1">The sequence shown here is derived from an EMBL/GenBank/DDBJ whole genome shotgun (WGS) entry which is preliminary data.</text>
</comment>
<proteinExistence type="predicted"/>
<protein>
    <submittedName>
        <fullName evidence="1">Uncharacterized protein</fullName>
    </submittedName>
</protein>
<gene>
    <name evidence="1" type="ORF">ACFO5R_01955</name>
</gene>
<keyword evidence="2" id="KW-1185">Reference proteome</keyword>
<evidence type="ECO:0000313" key="1">
    <source>
        <dbReference type="EMBL" id="MFC4540689.1"/>
    </source>
</evidence>
<accession>A0ABD5PL96</accession>
<reference evidence="1 2" key="1">
    <citation type="journal article" date="2019" name="Int. J. Syst. Evol. Microbiol.">
        <title>The Global Catalogue of Microorganisms (GCM) 10K type strain sequencing project: providing services to taxonomists for standard genome sequencing and annotation.</title>
        <authorList>
            <consortium name="The Broad Institute Genomics Platform"/>
            <consortium name="The Broad Institute Genome Sequencing Center for Infectious Disease"/>
            <person name="Wu L."/>
            <person name="Ma J."/>
        </authorList>
    </citation>
    <scope>NUCLEOTIDE SEQUENCE [LARGE SCALE GENOMIC DNA]</scope>
    <source>
        <strain evidence="1 2">WLHS5</strain>
    </source>
</reference>
<dbReference type="PROSITE" id="PS51257">
    <property type="entry name" value="PROKAR_LIPOPROTEIN"/>
    <property type="match status" value="1"/>
</dbReference>
<dbReference type="AlphaFoldDB" id="A0ABD5PL96"/>